<dbReference type="GO" id="GO:0005886">
    <property type="term" value="C:plasma membrane"/>
    <property type="evidence" value="ECO:0007669"/>
    <property type="project" value="TreeGrafter"/>
</dbReference>
<dbReference type="InterPro" id="IPR046342">
    <property type="entry name" value="CBS_dom_sf"/>
</dbReference>
<comment type="similarity">
    <text evidence="1">Belongs to the UPF0053 family.</text>
</comment>
<evidence type="ECO:0000256" key="6">
    <source>
        <dbReference type="ARBA" id="ARBA00023285"/>
    </source>
</evidence>
<protein>
    <recommendedName>
        <fullName evidence="8">Magnesium and cobalt efflux protein CorC</fullName>
    </recommendedName>
</protein>
<evidence type="ECO:0000256" key="7">
    <source>
        <dbReference type="ARBA" id="ARBA00037273"/>
    </source>
</evidence>
<dbReference type="InterPro" id="IPR000644">
    <property type="entry name" value="CBS_dom"/>
</dbReference>
<dbReference type="Gene3D" id="3.30.465.10">
    <property type="match status" value="1"/>
</dbReference>
<evidence type="ECO:0000256" key="3">
    <source>
        <dbReference type="ARBA" id="ARBA00022737"/>
    </source>
</evidence>
<evidence type="ECO:0000256" key="8">
    <source>
        <dbReference type="ARBA" id="ARBA00040729"/>
    </source>
</evidence>
<dbReference type="PANTHER" id="PTHR22777">
    <property type="entry name" value="HEMOLYSIN-RELATED"/>
    <property type="match status" value="1"/>
</dbReference>
<dbReference type="Gene3D" id="3.10.580.10">
    <property type="entry name" value="CBS-domain"/>
    <property type="match status" value="1"/>
</dbReference>
<dbReference type="PANTHER" id="PTHR22777:SF27">
    <property type="entry name" value="MAGNESIUM AND COBALT EFFLUX PROTEIN CORC"/>
    <property type="match status" value="1"/>
</dbReference>
<feature type="domain" description="CBS" evidence="9">
    <location>
        <begin position="49"/>
        <end position="110"/>
    </location>
</feature>
<keyword evidence="4" id="KW-0460">Magnesium</keyword>
<dbReference type="PROSITE" id="PS51371">
    <property type="entry name" value="CBS"/>
    <property type="match status" value="2"/>
</dbReference>
<dbReference type="InterPro" id="IPR036318">
    <property type="entry name" value="FAD-bd_PCMH-like_sf"/>
</dbReference>
<keyword evidence="2" id="KW-0813">Transport</keyword>
<keyword evidence="5" id="KW-0129">CBS domain</keyword>
<accession>A0A381U040</accession>
<dbReference type="SUPFAM" id="SSF54631">
    <property type="entry name" value="CBS-domain pair"/>
    <property type="match status" value="1"/>
</dbReference>
<dbReference type="FunFam" id="3.10.580.10:FF:000002">
    <property type="entry name" value="Magnesium/cobalt efflux protein CorC"/>
    <property type="match status" value="1"/>
</dbReference>
<dbReference type="Pfam" id="PF00571">
    <property type="entry name" value="CBS"/>
    <property type="match status" value="2"/>
</dbReference>
<evidence type="ECO:0000259" key="9">
    <source>
        <dbReference type="PROSITE" id="PS51371"/>
    </source>
</evidence>
<evidence type="ECO:0000313" key="10">
    <source>
        <dbReference type="EMBL" id="SVA21610.1"/>
    </source>
</evidence>
<dbReference type="Pfam" id="PF03471">
    <property type="entry name" value="CorC_HlyC"/>
    <property type="match status" value="1"/>
</dbReference>
<keyword evidence="6" id="KW-0170">Cobalt</keyword>
<dbReference type="InterPro" id="IPR054115">
    <property type="entry name" value="CorC_N"/>
</dbReference>
<comment type="function">
    <text evidence="7">Plays a role in the transport of magnesium and cobalt ions.</text>
</comment>
<evidence type="ECO:0000256" key="2">
    <source>
        <dbReference type="ARBA" id="ARBA00022448"/>
    </source>
</evidence>
<organism evidence="10">
    <name type="scientific">marine metagenome</name>
    <dbReference type="NCBI Taxonomy" id="408172"/>
    <lineage>
        <taxon>unclassified sequences</taxon>
        <taxon>metagenomes</taxon>
        <taxon>ecological metagenomes</taxon>
    </lineage>
</organism>
<dbReference type="InterPro" id="IPR016169">
    <property type="entry name" value="FAD-bd_PCMH_sub2"/>
</dbReference>
<keyword evidence="3" id="KW-0677">Repeat</keyword>
<dbReference type="SMART" id="SM00116">
    <property type="entry name" value="CBS"/>
    <property type="match status" value="2"/>
</dbReference>
<dbReference type="AlphaFoldDB" id="A0A381U040"/>
<dbReference type="Pfam" id="PF21917">
    <property type="entry name" value="NMB0537_N"/>
    <property type="match status" value="1"/>
</dbReference>
<dbReference type="InterPro" id="IPR005170">
    <property type="entry name" value="Transptr-assoc_dom"/>
</dbReference>
<dbReference type="SUPFAM" id="SSF56176">
    <property type="entry name" value="FAD-binding/transporter-associated domain-like"/>
    <property type="match status" value="1"/>
</dbReference>
<dbReference type="EMBL" id="UINC01005482">
    <property type="protein sequence ID" value="SVA21610.1"/>
    <property type="molecule type" value="Genomic_DNA"/>
</dbReference>
<feature type="domain" description="CBS" evidence="9">
    <location>
        <begin position="115"/>
        <end position="175"/>
    </location>
</feature>
<evidence type="ECO:0000256" key="5">
    <source>
        <dbReference type="ARBA" id="ARBA00023122"/>
    </source>
</evidence>
<gene>
    <name evidence="10" type="ORF">METZ01_LOCUS74464</name>
</gene>
<sequence>MFPPERDAEHLGFQDLLREAAARELLNSDALNIIYGALQVADMRARDIMIPRSQMASVNVDARLEEFLPFVIEQKHSRFPVIGDDLDDVKGILHAKDILPWTLEDDWDDFDIKDIIRTASVVPESKRLNDLLQEFRSTRNHMAIVIDEYGHVSGVVTIEDVLEQIVGDIEDEHDIDDDSFIKELDERSFTVKGITTIEDFNEYFGTHFDAEQFDTIGGIVAKEFGYLPKREETVVVEGFVFKVLNADSRRIRLLHLTCPRS</sequence>
<evidence type="ECO:0000256" key="4">
    <source>
        <dbReference type="ARBA" id="ARBA00022842"/>
    </source>
</evidence>
<name>A0A381U040_9ZZZZ</name>
<dbReference type="GO" id="GO:0050660">
    <property type="term" value="F:flavin adenine dinucleotide binding"/>
    <property type="evidence" value="ECO:0007669"/>
    <property type="project" value="InterPro"/>
</dbReference>
<dbReference type="SMART" id="SM01091">
    <property type="entry name" value="CorC_HlyC"/>
    <property type="match status" value="1"/>
</dbReference>
<dbReference type="InterPro" id="IPR044751">
    <property type="entry name" value="Ion_transp-like_CBS"/>
</dbReference>
<dbReference type="CDD" id="cd04590">
    <property type="entry name" value="CBS_pair_CorC_HlyC_assoc"/>
    <property type="match status" value="1"/>
</dbReference>
<proteinExistence type="inferred from homology"/>
<evidence type="ECO:0000256" key="1">
    <source>
        <dbReference type="ARBA" id="ARBA00006337"/>
    </source>
</evidence>
<reference evidence="10" key="1">
    <citation type="submission" date="2018-05" db="EMBL/GenBank/DDBJ databases">
        <authorList>
            <person name="Lanie J.A."/>
            <person name="Ng W.-L."/>
            <person name="Kazmierczak K.M."/>
            <person name="Andrzejewski T.M."/>
            <person name="Davidsen T.M."/>
            <person name="Wayne K.J."/>
            <person name="Tettelin H."/>
            <person name="Glass J.I."/>
            <person name="Rusch D."/>
            <person name="Podicherti R."/>
            <person name="Tsui H.-C.T."/>
            <person name="Winkler M.E."/>
        </authorList>
    </citation>
    <scope>NUCLEOTIDE SEQUENCE</scope>
</reference>